<dbReference type="EMBL" id="JBHSQJ010000128">
    <property type="protein sequence ID" value="MFC5910677.1"/>
    <property type="molecule type" value="Genomic_DNA"/>
</dbReference>
<feature type="compositionally biased region" description="Polar residues" evidence="1">
    <location>
        <begin position="1"/>
        <end position="15"/>
    </location>
</feature>
<evidence type="ECO:0000256" key="1">
    <source>
        <dbReference type="SAM" id="MobiDB-lite"/>
    </source>
</evidence>
<reference evidence="3" key="1">
    <citation type="journal article" date="2019" name="Int. J. Syst. Evol. Microbiol.">
        <title>The Global Catalogue of Microorganisms (GCM) 10K type strain sequencing project: providing services to taxonomists for standard genome sequencing and annotation.</title>
        <authorList>
            <consortium name="The Broad Institute Genomics Platform"/>
            <consortium name="The Broad Institute Genome Sequencing Center for Infectious Disease"/>
            <person name="Wu L."/>
            <person name="Ma J."/>
        </authorList>
    </citation>
    <scope>NUCLEOTIDE SEQUENCE [LARGE SCALE GENOMIC DNA]</scope>
    <source>
        <strain evidence="3">JCM 4816</strain>
    </source>
</reference>
<evidence type="ECO:0000313" key="3">
    <source>
        <dbReference type="Proteomes" id="UP001596174"/>
    </source>
</evidence>
<proteinExistence type="predicted"/>
<comment type="caution">
    <text evidence="2">The sequence shown here is derived from an EMBL/GenBank/DDBJ whole genome shotgun (WGS) entry which is preliminary data.</text>
</comment>
<dbReference type="Proteomes" id="UP001596174">
    <property type="component" value="Unassembled WGS sequence"/>
</dbReference>
<keyword evidence="3" id="KW-1185">Reference proteome</keyword>
<organism evidence="2 3">
    <name type="scientific">Streptacidiphilus monticola</name>
    <dbReference type="NCBI Taxonomy" id="2161674"/>
    <lineage>
        <taxon>Bacteria</taxon>
        <taxon>Bacillati</taxon>
        <taxon>Actinomycetota</taxon>
        <taxon>Actinomycetes</taxon>
        <taxon>Kitasatosporales</taxon>
        <taxon>Streptomycetaceae</taxon>
        <taxon>Streptacidiphilus</taxon>
    </lineage>
</organism>
<evidence type="ECO:0000313" key="2">
    <source>
        <dbReference type="EMBL" id="MFC5910677.1"/>
    </source>
</evidence>
<feature type="region of interest" description="Disordered" evidence="1">
    <location>
        <begin position="1"/>
        <end position="20"/>
    </location>
</feature>
<protein>
    <submittedName>
        <fullName evidence="2">Uncharacterized protein</fullName>
    </submittedName>
</protein>
<dbReference type="RefSeq" id="WP_380588284.1">
    <property type="nucleotide sequence ID" value="NZ_JBHSQJ010000128.1"/>
</dbReference>
<sequence length="132" mass="14492">MSDTIGDPATTTSPRPQKRVGETAHEAYSFVCLHCGFGWEQAYEIEHVRDAGGRLVYLYRANGVPVPSPLTKPSCPGCGEDRIRIMRAGRVSEVDRAWHAAQSAAPGAEAGTAHGRHFHWPWPFSHRTTPEA</sequence>
<accession>A0ABW1G956</accession>
<name>A0ABW1G956_9ACTN</name>
<gene>
    <name evidence="2" type="ORF">ACFP3V_26155</name>
</gene>